<reference evidence="2 3" key="1">
    <citation type="journal article" date="2007" name="Proc. Natl. Acad. Sci. U.S.A.">
        <title>The tiny eukaryote Ostreococcus provides genomic insights into the paradox of plankton speciation.</title>
        <authorList>
            <person name="Palenik B."/>
            <person name="Grimwood J."/>
            <person name="Aerts A."/>
            <person name="Rouze P."/>
            <person name="Salamov A."/>
            <person name="Putnam N."/>
            <person name="Dupont C."/>
            <person name="Jorgensen R."/>
            <person name="Derelle E."/>
            <person name="Rombauts S."/>
            <person name="Zhou K."/>
            <person name="Otillar R."/>
            <person name="Merchant S.S."/>
            <person name="Podell S."/>
            <person name="Gaasterland T."/>
            <person name="Napoli C."/>
            <person name="Gendler K."/>
            <person name="Manuell A."/>
            <person name="Tai V."/>
            <person name="Vallon O."/>
            <person name="Piganeau G."/>
            <person name="Jancek S."/>
            <person name="Heijde M."/>
            <person name="Jabbari K."/>
            <person name="Bowler C."/>
            <person name="Lohr M."/>
            <person name="Robbens S."/>
            <person name="Werner G."/>
            <person name="Dubchak I."/>
            <person name="Pazour G.J."/>
            <person name="Ren Q."/>
            <person name="Paulsen I."/>
            <person name="Delwiche C."/>
            <person name="Schmutz J."/>
            <person name="Rokhsar D."/>
            <person name="Van de Peer Y."/>
            <person name="Moreau H."/>
            <person name="Grigoriev I.V."/>
        </authorList>
    </citation>
    <scope>NUCLEOTIDE SEQUENCE [LARGE SCALE GENOMIC DNA]</scope>
    <source>
        <strain evidence="2 3">CCE9901</strain>
    </source>
</reference>
<protein>
    <recommendedName>
        <fullName evidence="1">HVA22-like protein</fullName>
    </recommendedName>
</protein>
<dbReference type="Proteomes" id="UP000001568">
    <property type="component" value="Chromosome 9"/>
</dbReference>
<dbReference type="KEGG" id="olu:OSTLU_33594"/>
<proteinExistence type="inferred from homology"/>
<keyword evidence="3" id="KW-1185">Reference proteome</keyword>
<dbReference type="Gramene" id="ABO98111">
    <property type="protein sequence ID" value="ABO98111"/>
    <property type="gene ID" value="OSTLU_33594"/>
</dbReference>
<dbReference type="AlphaFoldDB" id="A4S2W7"/>
<organism evidence="2 3">
    <name type="scientific">Ostreococcus lucimarinus (strain CCE9901)</name>
    <dbReference type="NCBI Taxonomy" id="436017"/>
    <lineage>
        <taxon>Eukaryota</taxon>
        <taxon>Viridiplantae</taxon>
        <taxon>Chlorophyta</taxon>
        <taxon>Mamiellophyceae</taxon>
        <taxon>Mamiellales</taxon>
        <taxon>Bathycoccaceae</taxon>
        <taxon>Ostreococcus</taxon>
    </lineage>
</organism>
<dbReference type="EMBL" id="CP000589">
    <property type="protein sequence ID" value="ABO98111.1"/>
    <property type="molecule type" value="Genomic_DNA"/>
</dbReference>
<comment type="similarity">
    <text evidence="1">Belongs to the DP1 family.</text>
</comment>
<dbReference type="Pfam" id="PF03134">
    <property type="entry name" value="TB2_DP1_HVA22"/>
    <property type="match status" value="1"/>
</dbReference>
<dbReference type="RefSeq" id="XP_001419818.1">
    <property type="nucleotide sequence ID" value="XM_001419781.1"/>
</dbReference>
<evidence type="ECO:0000256" key="1">
    <source>
        <dbReference type="RuleBase" id="RU362006"/>
    </source>
</evidence>
<dbReference type="InterPro" id="IPR004345">
    <property type="entry name" value="TB2_DP1_HVA22"/>
</dbReference>
<dbReference type="eggNOG" id="KOG1726">
    <property type="taxonomic scope" value="Eukaryota"/>
</dbReference>
<dbReference type="OMA" id="YLWHPRF"/>
<accession>A4S2W7</accession>
<dbReference type="PANTHER" id="PTHR12300:SF117">
    <property type="entry name" value="LP05237P-RELATED"/>
    <property type="match status" value="1"/>
</dbReference>
<dbReference type="OrthoDB" id="434647at2759"/>
<dbReference type="HOGENOM" id="CLU_1535049_0_0_1"/>
<evidence type="ECO:0000313" key="3">
    <source>
        <dbReference type="Proteomes" id="UP000001568"/>
    </source>
</evidence>
<dbReference type="PANTHER" id="PTHR12300">
    <property type="entry name" value="HVA22-LIKE PROTEINS"/>
    <property type="match status" value="1"/>
</dbReference>
<dbReference type="GO" id="GO:0016020">
    <property type="term" value="C:membrane"/>
    <property type="evidence" value="ECO:0007669"/>
    <property type="project" value="UniProtKB-SubCell"/>
</dbReference>
<evidence type="ECO:0000313" key="2">
    <source>
        <dbReference type="EMBL" id="ABO98111.1"/>
    </source>
</evidence>
<sequence>MPSAAIADAVLRVVVLLYPGYLTYKTLEHDRKRADNARGWCVYWVVASAWMAAQPALDRAFGGRAVMYWECKVAFSVYLWHPRFQGALYVYDRFLAPILVANESRVDHALATTFERVGTHGGAALAAARRFARRYANDALAKATEAQLQQQADAPAASGRADRVVTARTAREVRS</sequence>
<comment type="subcellular location">
    <subcellularLocation>
        <location evidence="1">Membrane</location>
        <topology evidence="1">Multi-pass membrane protein</topology>
    </subcellularLocation>
</comment>
<name>A4S2W7_OSTLU</name>
<gene>
    <name evidence="2" type="ORF">OSTLU_33594</name>
</gene>
<dbReference type="GeneID" id="5003820"/>